<evidence type="ECO:0000313" key="3">
    <source>
        <dbReference type="Proteomes" id="UP001327560"/>
    </source>
</evidence>
<sequence length="103" mass="11214">MAARSVTVLPPAPLVLLLLVSTSCLVSAGSDDRRELLAYVPARRRARDGGGADCRAMASRSKCLERSDRCRWCRSDALDDMCFGSGEAWRLPHQIFSCEAPSA</sequence>
<feature type="chain" id="PRO_5042995688" evidence="1">
    <location>
        <begin position="29"/>
        <end position="103"/>
    </location>
</feature>
<keyword evidence="3" id="KW-1185">Reference proteome</keyword>
<evidence type="ECO:0000313" key="2">
    <source>
        <dbReference type="EMBL" id="WOK95719.1"/>
    </source>
</evidence>
<dbReference type="AlphaFoldDB" id="A0AAQ3JSW9"/>
<evidence type="ECO:0000256" key="1">
    <source>
        <dbReference type="SAM" id="SignalP"/>
    </source>
</evidence>
<dbReference type="Proteomes" id="UP001327560">
    <property type="component" value="Chromosome 1"/>
</dbReference>
<feature type="signal peptide" evidence="1">
    <location>
        <begin position="1"/>
        <end position="28"/>
    </location>
</feature>
<dbReference type="EMBL" id="CP136890">
    <property type="protein sequence ID" value="WOK95719.1"/>
    <property type="molecule type" value="Genomic_DNA"/>
</dbReference>
<dbReference type="PANTHER" id="PTHR36896:SF2">
    <property type="entry name" value="OS01G0729500 PROTEIN"/>
    <property type="match status" value="1"/>
</dbReference>
<name>A0AAQ3JSW9_9LILI</name>
<accession>A0AAQ3JSW9</accession>
<organism evidence="2 3">
    <name type="scientific">Canna indica</name>
    <name type="common">Indian-shot</name>
    <dbReference type="NCBI Taxonomy" id="4628"/>
    <lineage>
        <taxon>Eukaryota</taxon>
        <taxon>Viridiplantae</taxon>
        <taxon>Streptophyta</taxon>
        <taxon>Embryophyta</taxon>
        <taxon>Tracheophyta</taxon>
        <taxon>Spermatophyta</taxon>
        <taxon>Magnoliopsida</taxon>
        <taxon>Liliopsida</taxon>
        <taxon>Zingiberales</taxon>
        <taxon>Cannaceae</taxon>
        <taxon>Canna</taxon>
    </lineage>
</organism>
<proteinExistence type="predicted"/>
<protein>
    <submittedName>
        <fullName evidence="2">Uncharacterized protein</fullName>
    </submittedName>
</protein>
<keyword evidence="1" id="KW-0732">Signal</keyword>
<reference evidence="2 3" key="1">
    <citation type="submission" date="2023-10" db="EMBL/GenBank/DDBJ databases">
        <title>Chromosome-scale genome assembly provides insights into flower coloration mechanisms of Canna indica.</title>
        <authorList>
            <person name="Li C."/>
        </authorList>
    </citation>
    <scope>NUCLEOTIDE SEQUENCE [LARGE SCALE GENOMIC DNA]</scope>
    <source>
        <tissue evidence="2">Flower</tissue>
    </source>
</reference>
<dbReference type="PROSITE" id="PS51257">
    <property type="entry name" value="PROKAR_LIPOPROTEIN"/>
    <property type="match status" value="1"/>
</dbReference>
<dbReference type="PANTHER" id="PTHR36896">
    <property type="entry name" value="OS01G0729500 PROTEIN"/>
    <property type="match status" value="1"/>
</dbReference>
<gene>
    <name evidence="2" type="ORF">Cni_G04426</name>
</gene>